<dbReference type="PROSITE" id="PS50113">
    <property type="entry name" value="PAC"/>
    <property type="match status" value="1"/>
</dbReference>
<dbReference type="CDD" id="cd00130">
    <property type="entry name" value="PAS"/>
    <property type="match status" value="1"/>
</dbReference>
<dbReference type="Pfam" id="PF08448">
    <property type="entry name" value="PAS_4"/>
    <property type="match status" value="1"/>
</dbReference>
<evidence type="ECO:0000313" key="7">
    <source>
        <dbReference type="Proteomes" id="UP000467214"/>
    </source>
</evidence>
<comment type="catalytic activity">
    <reaction evidence="1">
        <text>3',3'-c-di-GMP + H2O = 5'-phosphoguanylyl(3'-&gt;5')guanosine + H(+)</text>
        <dbReference type="Rhea" id="RHEA:24902"/>
        <dbReference type="ChEBI" id="CHEBI:15377"/>
        <dbReference type="ChEBI" id="CHEBI:15378"/>
        <dbReference type="ChEBI" id="CHEBI:58754"/>
        <dbReference type="ChEBI" id="CHEBI:58805"/>
        <dbReference type="EC" id="3.1.4.52"/>
    </reaction>
    <physiologicalReaction direction="left-to-right" evidence="1">
        <dbReference type="Rhea" id="RHEA:24903"/>
    </physiologicalReaction>
</comment>
<dbReference type="SUPFAM" id="SSF55073">
    <property type="entry name" value="Nucleotide cyclase"/>
    <property type="match status" value="1"/>
</dbReference>
<dbReference type="InterPro" id="IPR001633">
    <property type="entry name" value="EAL_dom"/>
</dbReference>
<evidence type="ECO:0000259" key="4">
    <source>
        <dbReference type="PROSITE" id="PS50883"/>
    </source>
</evidence>
<accession>A0A845BKR4</accession>
<dbReference type="AlphaFoldDB" id="A0A845BKR4"/>
<dbReference type="NCBIfam" id="TIGR00229">
    <property type="entry name" value="sensory_box"/>
    <property type="match status" value="2"/>
</dbReference>
<dbReference type="InterPro" id="IPR001610">
    <property type="entry name" value="PAC"/>
</dbReference>
<evidence type="ECO:0000313" key="6">
    <source>
        <dbReference type="EMBL" id="MXR35990.1"/>
    </source>
</evidence>
<comment type="caution">
    <text evidence="6">The sequence shown here is derived from an EMBL/GenBank/DDBJ whole genome shotgun (WGS) entry which is preliminary data.</text>
</comment>
<dbReference type="FunFam" id="3.20.20.450:FF:000001">
    <property type="entry name" value="Cyclic di-GMP phosphodiesterase yahA"/>
    <property type="match status" value="1"/>
</dbReference>
<reference evidence="6 7" key="1">
    <citation type="submission" date="2019-12" db="EMBL/GenBank/DDBJ databases">
        <title>Neisseriaceae gen. nov. sp. Genome sequencing and assembly.</title>
        <authorList>
            <person name="Liu Z."/>
            <person name="Li A."/>
        </authorList>
    </citation>
    <scope>NUCLEOTIDE SEQUENCE [LARGE SCALE GENOMIC DNA]</scope>
    <source>
        <strain evidence="6 7">B2N2-7</strain>
    </source>
</reference>
<feature type="domain" description="GGDEF" evidence="5">
    <location>
        <begin position="325"/>
        <end position="457"/>
    </location>
</feature>
<dbReference type="InterPro" id="IPR000014">
    <property type="entry name" value="PAS"/>
</dbReference>
<dbReference type="PROSITE" id="PS50112">
    <property type="entry name" value="PAS"/>
    <property type="match status" value="1"/>
</dbReference>
<dbReference type="InterPro" id="IPR000160">
    <property type="entry name" value="GGDEF_dom"/>
</dbReference>
<dbReference type="SUPFAM" id="SSF55785">
    <property type="entry name" value="PYP-like sensor domain (PAS domain)"/>
    <property type="match status" value="2"/>
</dbReference>
<dbReference type="Proteomes" id="UP000467214">
    <property type="component" value="Unassembled WGS sequence"/>
</dbReference>
<dbReference type="SMART" id="SM00052">
    <property type="entry name" value="EAL"/>
    <property type="match status" value="1"/>
</dbReference>
<evidence type="ECO:0000259" key="3">
    <source>
        <dbReference type="PROSITE" id="PS50113"/>
    </source>
</evidence>
<dbReference type="GO" id="GO:0006355">
    <property type="term" value="P:regulation of DNA-templated transcription"/>
    <property type="evidence" value="ECO:0007669"/>
    <property type="project" value="InterPro"/>
</dbReference>
<dbReference type="InterPro" id="IPR000700">
    <property type="entry name" value="PAS-assoc_C"/>
</dbReference>
<feature type="domain" description="PAS" evidence="2">
    <location>
        <begin position="170"/>
        <end position="241"/>
    </location>
</feature>
<dbReference type="FunFam" id="3.30.70.270:FF:000001">
    <property type="entry name" value="Diguanylate cyclase domain protein"/>
    <property type="match status" value="1"/>
</dbReference>
<evidence type="ECO:0000259" key="2">
    <source>
        <dbReference type="PROSITE" id="PS50112"/>
    </source>
</evidence>
<dbReference type="InterPro" id="IPR052155">
    <property type="entry name" value="Biofilm_reg_signaling"/>
</dbReference>
<dbReference type="PROSITE" id="PS50883">
    <property type="entry name" value="EAL"/>
    <property type="match status" value="1"/>
</dbReference>
<name>A0A845BKR4_9NEIS</name>
<dbReference type="PANTHER" id="PTHR44757:SF2">
    <property type="entry name" value="BIOFILM ARCHITECTURE MAINTENANCE PROTEIN MBAA"/>
    <property type="match status" value="1"/>
</dbReference>
<sequence>MSTIENDSAVWDADAPHAARELSPCRQNMINGPADIKAKDVMLGVLQQREAKYRQIFSHMAVGALHFDAAGVVTDCNDSLLLHLSLRREQVLGLSLLSVNDRKMLSAVQAVLAGQRSVYQGDYESTLNHRVFALRVELIPVIVTGQVCGGIALVENLSGQRQTEHELRASRQRQHLLREQTALAMIEWDAHFCVRDWNPAAQKIFGHSREQALGRHAHFILPEPARQMLSEGVLEALLKQHGGSHSQNANLTRDGRIIECEWFNTTLVDESGCTLGVISLAQDVTEREQTGRQLRYLARHDSLTGLINRASLAEQFTSAIAARIPSLALVFIDLDGFKHINDTLGHTVGDALLCLQAQRLSAQVRHSDSVARLGGDEFILLLPDSDAEDAVALIQRLSEQLALPCAVEGHDISVTSSIGIALYPQDGSDFDTLLRCADMAMYHAKRDGRNTWRCFQPDLLARSARHLQLESALRHAQERGELSLHYQPQYDIASRQLIGLEALLRWQHPGLGWVSPLEFIPVAEESGMIIALGDWVLHQALSQLCDWQQAGYLPVRVAVNLSAAQFQQANLPQQIASLLETYHLPARLLELELTESVAMRRPQEAVAILGALEAMGIKVSIDDFGTGYSSLSYLKRLSLETLKIDRSFVTDMADDADDRAIVQAIISLARTLGLKTLAEGVETAEQLQWLQQYGCDRVQGYYFSRPLPAGDVLALLTRLDPPDESLLAGRLRHV</sequence>
<dbReference type="Pfam" id="PF00563">
    <property type="entry name" value="EAL"/>
    <property type="match status" value="1"/>
</dbReference>
<dbReference type="Gene3D" id="3.30.450.20">
    <property type="entry name" value="PAS domain"/>
    <property type="match status" value="2"/>
</dbReference>
<gene>
    <name evidence="6" type="ORF">GQF02_03245</name>
</gene>
<dbReference type="InterPro" id="IPR029787">
    <property type="entry name" value="Nucleotide_cyclase"/>
</dbReference>
<dbReference type="Gene3D" id="3.20.20.450">
    <property type="entry name" value="EAL domain"/>
    <property type="match status" value="1"/>
</dbReference>
<dbReference type="InterPro" id="IPR035919">
    <property type="entry name" value="EAL_sf"/>
</dbReference>
<dbReference type="SMART" id="SM00086">
    <property type="entry name" value="PAC"/>
    <property type="match status" value="1"/>
</dbReference>
<dbReference type="CDD" id="cd01949">
    <property type="entry name" value="GGDEF"/>
    <property type="match status" value="1"/>
</dbReference>
<evidence type="ECO:0000256" key="1">
    <source>
        <dbReference type="ARBA" id="ARBA00051114"/>
    </source>
</evidence>
<dbReference type="GO" id="GO:0071732">
    <property type="term" value="P:cellular response to nitric oxide"/>
    <property type="evidence" value="ECO:0007669"/>
    <property type="project" value="UniProtKB-ARBA"/>
</dbReference>
<dbReference type="InterPro" id="IPR035965">
    <property type="entry name" value="PAS-like_dom_sf"/>
</dbReference>
<feature type="domain" description="EAL" evidence="4">
    <location>
        <begin position="466"/>
        <end position="720"/>
    </location>
</feature>
<evidence type="ECO:0000259" key="5">
    <source>
        <dbReference type="PROSITE" id="PS50887"/>
    </source>
</evidence>
<dbReference type="InterPro" id="IPR043128">
    <property type="entry name" value="Rev_trsase/Diguanyl_cyclase"/>
</dbReference>
<dbReference type="GO" id="GO:0071111">
    <property type="term" value="F:cyclic-guanylate-specific phosphodiesterase activity"/>
    <property type="evidence" value="ECO:0007669"/>
    <property type="project" value="UniProtKB-EC"/>
</dbReference>
<dbReference type="SUPFAM" id="SSF141868">
    <property type="entry name" value="EAL domain-like"/>
    <property type="match status" value="1"/>
</dbReference>
<dbReference type="Pfam" id="PF00990">
    <property type="entry name" value="GGDEF"/>
    <property type="match status" value="1"/>
</dbReference>
<protein>
    <submittedName>
        <fullName evidence="6">EAL domain-containing protein</fullName>
    </submittedName>
</protein>
<dbReference type="Gene3D" id="3.30.70.270">
    <property type="match status" value="1"/>
</dbReference>
<dbReference type="EMBL" id="WSSB01000002">
    <property type="protein sequence ID" value="MXR35990.1"/>
    <property type="molecule type" value="Genomic_DNA"/>
</dbReference>
<dbReference type="CDD" id="cd01948">
    <property type="entry name" value="EAL"/>
    <property type="match status" value="1"/>
</dbReference>
<dbReference type="PROSITE" id="PS50887">
    <property type="entry name" value="GGDEF"/>
    <property type="match status" value="1"/>
</dbReference>
<dbReference type="Pfam" id="PF00989">
    <property type="entry name" value="PAS"/>
    <property type="match status" value="1"/>
</dbReference>
<dbReference type="InterPro" id="IPR013656">
    <property type="entry name" value="PAS_4"/>
</dbReference>
<dbReference type="InterPro" id="IPR013767">
    <property type="entry name" value="PAS_fold"/>
</dbReference>
<dbReference type="SMART" id="SM00091">
    <property type="entry name" value="PAS"/>
    <property type="match status" value="2"/>
</dbReference>
<dbReference type="PANTHER" id="PTHR44757">
    <property type="entry name" value="DIGUANYLATE CYCLASE DGCP"/>
    <property type="match status" value="1"/>
</dbReference>
<proteinExistence type="predicted"/>
<feature type="domain" description="PAC" evidence="3">
    <location>
        <begin position="244"/>
        <end position="296"/>
    </location>
</feature>
<keyword evidence="7" id="KW-1185">Reference proteome</keyword>
<dbReference type="SMART" id="SM00267">
    <property type="entry name" value="GGDEF"/>
    <property type="match status" value="1"/>
</dbReference>
<dbReference type="NCBIfam" id="TIGR00254">
    <property type="entry name" value="GGDEF"/>
    <property type="match status" value="1"/>
</dbReference>
<organism evidence="6 7">
    <name type="scientific">Craterilacuibacter sinensis</name>
    <dbReference type="NCBI Taxonomy" id="2686017"/>
    <lineage>
        <taxon>Bacteria</taxon>
        <taxon>Pseudomonadati</taxon>
        <taxon>Pseudomonadota</taxon>
        <taxon>Betaproteobacteria</taxon>
        <taxon>Neisseriales</taxon>
        <taxon>Neisseriaceae</taxon>
        <taxon>Craterilacuibacter</taxon>
    </lineage>
</organism>